<feature type="signal peptide" evidence="1">
    <location>
        <begin position="1"/>
        <end position="20"/>
    </location>
</feature>
<name>A0A5E7FWB7_PSEFL</name>
<evidence type="ECO:0000313" key="2">
    <source>
        <dbReference type="EMBL" id="VVO42922.1"/>
    </source>
</evidence>
<organism evidence="2 3">
    <name type="scientific">Pseudomonas fluorescens</name>
    <dbReference type="NCBI Taxonomy" id="294"/>
    <lineage>
        <taxon>Bacteria</taxon>
        <taxon>Pseudomonadati</taxon>
        <taxon>Pseudomonadota</taxon>
        <taxon>Gammaproteobacteria</taxon>
        <taxon>Pseudomonadales</taxon>
        <taxon>Pseudomonadaceae</taxon>
        <taxon>Pseudomonas</taxon>
    </lineage>
</organism>
<protein>
    <recommendedName>
        <fullName evidence="4">Lipoprotein</fullName>
    </recommendedName>
</protein>
<evidence type="ECO:0008006" key="4">
    <source>
        <dbReference type="Google" id="ProtNLM"/>
    </source>
</evidence>
<gene>
    <name evidence="2" type="ORF">PS723_06087</name>
</gene>
<keyword evidence="1" id="KW-0732">Signal</keyword>
<evidence type="ECO:0000256" key="1">
    <source>
        <dbReference type="SAM" id="SignalP"/>
    </source>
</evidence>
<dbReference type="Proteomes" id="UP000379480">
    <property type="component" value="Unassembled WGS sequence"/>
</dbReference>
<dbReference type="RefSeq" id="WP_150807264.1">
    <property type="nucleotide sequence ID" value="NZ_CABVHY010000047.1"/>
</dbReference>
<dbReference type="EMBL" id="CABVHY010000047">
    <property type="protein sequence ID" value="VVO42922.1"/>
    <property type="molecule type" value="Genomic_DNA"/>
</dbReference>
<dbReference type="AlphaFoldDB" id="A0A5E7FWB7"/>
<sequence length="178" mass="19526" precursor="true">MNPIKAAVCGLLLSTHLVYSGLALTDTSIPKARGTITLMDKDKHQCSLDVPEPGKSITYSFYPGAGRCENDKARDIEVNEVPSATEILLTDNGDCTQDSKHEFWFKLRTTKKQTTTDYIELEYLKSYTAGQIIRPGLQLIDKWVKQANPIIRDKLSCVKITTSAAPPASQGSVAPAQP</sequence>
<accession>A0A5E7FWB7</accession>
<feature type="chain" id="PRO_5022767462" description="Lipoprotein" evidence="1">
    <location>
        <begin position="21"/>
        <end position="178"/>
    </location>
</feature>
<reference evidence="2 3" key="1">
    <citation type="submission" date="2019-09" db="EMBL/GenBank/DDBJ databases">
        <authorList>
            <person name="Chandra G."/>
            <person name="Truman W A."/>
        </authorList>
    </citation>
    <scope>NUCLEOTIDE SEQUENCE [LARGE SCALE GENOMIC DNA]</scope>
    <source>
        <strain evidence="2">PS723</strain>
    </source>
</reference>
<dbReference type="OrthoDB" id="3699462at2"/>
<evidence type="ECO:0000313" key="3">
    <source>
        <dbReference type="Proteomes" id="UP000379480"/>
    </source>
</evidence>
<proteinExistence type="predicted"/>